<dbReference type="Proteomes" id="UP001356095">
    <property type="component" value="Unassembled WGS sequence"/>
</dbReference>
<proteinExistence type="predicted"/>
<comment type="caution">
    <text evidence="1">The sequence shown here is derived from an EMBL/GenBank/DDBJ whole genome shotgun (WGS) entry which is preliminary data.</text>
</comment>
<protein>
    <submittedName>
        <fullName evidence="1">Uncharacterized protein</fullName>
    </submittedName>
</protein>
<evidence type="ECO:0000313" key="2">
    <source>
        <dbReference type="Proteomes" id="UP001356095"/>
    </source>
</evidence>
<dbReference type="RefSeq" id="WP_330090295.1">
    <property type="nucleotide sequence ID" value="NZ_JAUZMY010000003.1"/>
</dbReference>
<reference evidence="1 2" key="1">
    <citation type="submission" date="2023-08" db="EMBL/GenBank/DDBJ databases">
        <authorList>
            <person name="Girao M."/>
            <person name="Carvalho M.F."/>
        </authorList>
    </citation>
    <scope>NUCLEOTIDE SEQUENCE [LARGE SCALE GENOMIC DNA]</scope>
    <source>
        <strain evidence="1 2">CT-R113</strain>
    </source>
</reference>
<accession>A0ABU7K2M2</accession>
<keyword evidence="2" id="KW-1185">Reference proteome</keyword>
<evidence type="ECO:0000313" key="1">
    <source>
        <dbReference type="EMBL" id="MEE2036495.1"/>
    </source>
</evidence>
<sequence>MFRIVISRLTDDGLHVTPERHGTAMSVDEAVLAVRRHLPTADTGALRSDAVQTSVNRVNDFRRDVRTGEGDHFRVVIAPMM</sequence>
<gene>
    <name evidence="1" type="ORF">Q8791_04565</name>
</gene>
<name>A0ABU7K2M2_9ACTN</name>
<dbReference type="EMBL" id="JAUZMY010000003">
    <property type="protein sequence ID" value="MEE2036495.1"/>
    <property type="molecule type" value="Genomic_DNA"/>
</dbReference>
<organism evidence="1 2">
    <name type="scientific">Nocardiopsis codii</name>
    <dbReference type="NCBI Taxonomy" id="3065942"/>
    <lineage>
        <taxon>Bacteria</taxon>
        <taxon>Bacillati</taxon>
        <taxon>Actinomycetota</taxon>
        <taxon>Actinomycetes</taxon>
        <taxon>Streptosporangiales</taxon>
        <taxon>Nocardiopsidaceae</taxon>
        <taxon>Nocardiopsis</taxon>
    </lineage>
</organism>